<keyword evidence="1" id="KW-1133">Transmembrane helix</keyword>
<keyword evidence="1" id="KW-0812">Transmembrane</keyword>
<keyword evidence="3" id="KW-1185">Reference proteome</keyword>
<dbReference type="VEuPathDB" id="FungiDB:PHYBLDRAFT_183222"/>
<evidence type="ECO:0000313" key="2">
    <source>
        <dbReference type="EMBL" id="OAD68333.1"/>
    </source>
</evidence>
<feature type="transmembrane region" description="Helical" evidence="1">
    <location>
        <begin position="51"/>
        <end position="70"/>
    </location>
</feature>
<dbReference type="Proteomes" id="UP000077315">
    <property type="component" value="Unassembled WGS sequence"/>
</dbReference>
<name>A0A162TMJ9_PHYB8</name>
<dbReference type="GeneID" id="28999642"/>
<dbReference type="InParanoid" id="A0A162TMJ9"/>
<feature type="transmembrane region" description="Helical" evidence="1">
    <location>
        <begin position="77"/>
        <end position="99"/>
    </location>
</feature>
<dbReference type="RefSeq" id="XP_018286373.1">
    <property type="nucleotide sequence ID" value="XM_018438736.1"/>
</dbReference>
<keyword evidence="1" id="KW-0472">Membrane</keyword>
<accession>A0A162TMJ9</accession>
<gene>
    <name evidence="2" type="ORF">PHYBLDRAFT_183222</name>
</gene>
<proteinExistence type="predicted"/>
<dbReference type="AlphaFoldDB" id="A0A162TMJ9"/>
<evidence type="ECO:0000313" key="3">
    <source>
        <dbReference type="Proteomes" id="UP000077315"/>
    </source>
</evidence>
<evidence type="ECO:0000256" key="1">
    <source>
        <dbReference type="SAM" id="Phobius"/>
    </source>
</evidence>
<reference evidence="3" key="1">
    <citation type="submission" date="2015-06" db="EMBL/GenBank/DDBJ databases">
        <title>Expansion of signal transduction pathways in fungi by whole-genome duplication.</title>
        <authorList>
            <consortium name="DOE Joint Genome Institute"/>
            <person name="Corrochano L.M."/>
            <person name="Kuo A."/>
            <person name="Marcet-Houben M."/>
            <person name="Polaino S."/>
            <person name="Salamov A."/>
            <person name="Villalobos J.M."/>
            <person name="Alvarez M.I."/>
            <person name="Avalos J."/>
            <person name="Benito E.P."/>
            <person name="Benoit I."/>
            <person name="Burger G."/>
            <person name="Camino L.P."/>
            <person name="Canovas D."/>
            <person name="Cerda-Olmedo E."/>
            <person name="Cheng J.-F."/>
            <person name="Dominguez A."/>
            <person name="Elias M."/>
            <person name="Eslava A.P."/>
            <person name="Glaser F."/>
            <person name="Grimwood J."/>
            <person name="Gutierrez G."/>
            <person name="Heitman J."/>
            <person name="Henrissat B."/>
            <person name="Iturriaga E.A."/>
            <person name="Lang B.F."/>
            <person name="Lavin J.L."/>
            <person name="Lee S."/>
            <person name="Li W."/>
            <person name="Lindquist E."/>
            <person name="Lopez-Garcia S."/>
            <person name="Luque E.M."/>
            <person name="Marcos A.T."/>
            <person name="Martin J."/>
            <person name="McCluskey K."/>
            <person name="Medina H.R."/>
            <person name="Miralles-Duran A."/>
            <person name="Miyazaki A."/>
            <person name="Munoz-Torres E."/>
            <person name="Oguiza J.A."/>
            <person name="Ohm R."/>
            <person name="Olmedo M."/>
            <person name="Orejas M."/>
            <person name="Ortiz-Castellanos L."/>
            <person name="Pisabarro A.G."/>
            <person name="Rodriguez-Romero J."/>
            <person name="Ruiz-Herrera J."/>
            <person name="Ruiz-Vazquez R."/>
            <person name="Sanz C."/>
            <person name="Schackwitz W."/>
            <person name="Schmutz J."/>
            <person name="Shahriari M."/>
            <person name="Shelest E."/>
            <person name="Silva-Franco F."/>
            <person name="Soanes D."/>
            <person name="Syed K."/>
            <person name="Tagua V.G."/>
            <person name="Talbot N.J."/>
            <person name="Thon M."/>
            <person name="De vries R.P."/>
            <person name="Wiebenga A."/>
            <person name="Yadav J.S."/>
            <person name="Braun E.L."/>
            <person name="Baker S."/>
            <person name="Garre V."/>
            <person name="Horwitz B."/>
            <person name="Torres-Martinez S."/>
            <person name="Idnurm A."/>
            <person name="Herrera-Estrella A."/>
            <person name="Gabaldon T."/>
            <person name="Grigoriev I.V."/>
        </authorList>
    </citation>
    <scope>NUCLEOTIDE SEQUENCE [LARGE SCALE GENOMIC DNA]</scope>
    <source>
        <strain evidence="3">NRRL 1555(-)</strain>
    </source>
</reference>
<organism evidence="2 3">
    <name type="scientific">Phycomyces blakesleeanus (strain ATCC 8743b / DSM 1359 / FGSC 10004 / NBRC 33097 / NRRL 1555)</name>
    <dbReference type="NCBI Taxonomy" id="763407"/>
    <lineage>
        <taxon>Eukaryota</taxon>
        <taxon>Fungi</taxon>
        <taxon>Fungi incertae sedis</taxon>
        <taxon>Mucoromycota</taxon>
        <taxon>Mucoromycotina</taxon>
        <taxon>Mucoromycetes</taxon>
        <taxon>Mucorales</taxon>
        <taxon>Phycomycetaceae</taxon>
        <taxon>Phycomyces</taxon>
    </lineage>
</organism>
<protein>
    <submittedName>
        <fullName evidence="2">Uncharacterized protein</fullName>
    </submittedName>
</protein>
<sequence>MCLVQTVPQMSAYSLGNSDSHEKSILPPCHSLPKFLQSSSHTHTTHLCNTLFIYLFIYTVNHCTYTPYIFTHHTLHFTLYTFHTSILSIYIYNFLYILFQPTKTIVLLLNSWSSYIYSWTLKRKKNICGS</sequence>
<dbReference type="EMBL" id="KV440995">
    <property type="protein sequence ID" value="OAD68333.1"/>
    <property type="molecule type" value="Genomic_DNA"/>
</dbReference>